<dbReference type="OrthoDB" id="536545at2759"/>
<dbReference type="PANTHER" id="PTHR28286:SF1">
    <property type="entry name" value="30 KDA HEAT SHOCK PROTEIN-RELATED"/>
    <property type="match status" value="1"/>
</dbReference>
<dbReference type="GO" id="GO:0005783">
    <property type="term" value="C:endoplasmic reticulum"/>
    <property type="evidence" value="ECO:0007669"/>
    <property type="project" value="TreeGrafter"/>
</dbReference>
<comment type="subcellular location">
    <subcellularLocation>
        <location evidence="1">Membrane</location>
        <topology evidence="1">Multi-pass membrane protein</topology>
    </subcellularLocation>
</comment>
<dbReference type="Pfam" id="PF01036">
    <property type="entry name" value="Bac_rhodopsin"/>
    <property type="match status" value="1"/>
</dbReference>
<dbReference type="SMART" id="SM01021">
    <property type="entry name" value="Bac_rhodopsin"/>
    <property type="match status" value="1"/>
</dbReference>
<name>A0A4Z0A708_9AGAM</name>
<feature type="transmembrane region" description="Helical" evidence="6">
    <location>
        <begin position="160"/>
        <end position="179"/>
    </location>
</feature>
<comment type="similarity">
    <text evidence="2">Belongs to the archaeal/bacterial/fungal opsin family.</text>
</comment>
<proteinExistence type="inferred from homology"/>
<reference evidence="7 8" key="1">
    <citation type="submission" date="2019-02" db="EMBL/GenBank/DDBJ databases">
        <title>Genome sequencing of the rare red list fungi Hericium alpestre (H. flagellum).</title>
        <authorList>
            <person name="Buettner E."/>
            <person name="Kellner H."/>
        </authorList>
    </citation>
    <scope>NUCLEOTIDE SEQUENCE [LARGE SCALE GENOMIC DNA]</scope>
    <source>
        <strain evidence="7 8">DSM 108284</strain>
    </source>
</reference>
<organism evidence="7 8">
    <name type="scientific">Hericium alpestre</name>
    <dbReference type="NCBI Taxonomy" id="135208"/>
    <lineage>
        <taxon>Eukaryota</taxon>
        <taxon>Fungi</taxon>
        <taxon>Dikarya</taxon>
        <taxon>Basidiomycota</taxon>
        <taxon>Agaricomycotina</taxon>
        <taxon>Agaricomycetes</taxon>
        <taxon>Russulales</taxon>
        <taxon>Hericiaceae</taxon>
        <taxon>Hericium</taxon>
    </lineage>
</organism>
<dbReference type="CDD" id="cd15239">
    <property type="entry name" value="7tm_YRO2_fungal-like"/>
    <property type="match status" value="1"/>
</dbReference>
<feature type="transmembrane region" description="Helical" evidence="6">
    <location>
        <begin position="60"/>
        <end position="79"/>
    </location>
</feature>
<feature type="transmembrane region" description="Helical" evidence="6">
    <location>
        <begin position="33"/>
        <end position="53"/>
    </location>
</feature>
<dbReference type="Proteomes" id="UP000298061">
    <property type="component" value="Unassembled WGS sequence"/>
</dbReference>
<evidence type="ECO:0008006" key="9">
    <source>
        <dbReference type="Google" id="ProtNLM"/>
    </source>
</evidence>
<dbReference type="EMBL" id="SFCI01000102">
    <property type="protein sequence ID" value="TFY82515.1"/>
    <property type="molecule type" value="Genomic_DNA"/>
</dbReference>
<comment type="caution">
    <text evidence="7">The sequence shown here is derived from an EMBL/GenBank/DDBJ whole genome shotgun (WGS) entry which is preliminary data.</text>
</comment>
<evidence type="ECO:0000256" key="6">
    <source>
        <dbReference type="SAM" id="Phobius"/>
    </source>
</evidence>
<feature type="transmembrane region" description="Helical" evidence="6">
    <location>
        <begin position="230"/>
        <end position="250"/>
    </location>
</feature>
<evidence type="ECO:0000256" key="5">
    <source>
        <dbReference type="ARBA" id="ARBA00023136"/>
    </source>
</evidence>
<keyword evidence="3 6" id="KW-0812">Transmembrane</keyword>
<dbReference type="InterPro" id="IPR043476">
    <property type="entry name" value="Yro2-like_7TM"/>
</dbReference>
<accession>A0A4Z0A708</accession>
<evidence type="ECO:0000313" key="8">
    <source>
        <dbReference type="Proteomes" id="UP000298061"/>
    </source>
</evidence>
<keyword evidence="4 6" id="KW-1133">Transmembrane helix</keyword>
<feature type="transmembrane region" description="Helical" evidence="6">
    <location>
        <begin position="200"/>
        <end position="218"/>
    </location>
</feature>
<evidence type="ECO:0000256" key="4">
    <source>
        <dbReference type="ARBA" id="ARBA00022989"/>
    </source>
</evidence>
<feature type="transmembrane region" description="Helical" evidence="6">
    <location>
        <begin position="136"/>
        <end position="154"/>
    </location>
</feature>
<dbReference type="SUPFAM" id="SSF81321">
    <property type="entry name" value="Family A G protein-coupled receptor-like"/>
    <property type="match status" value="1"/>
</dbReference>
<gene>
    <name evidence="7" type="ORF">EWM64_g1498</name>
</gene>
<keyword evidence="5 6" id="KW-0472">Membrane</keyword>
<evidence type="ECO:0000256" key="2">
    <source>
        <dbReference type="ARBA" id="ARBA00008130"/>
    </source>
</evidence>
<keyword evidence="8" id="KW-1185">Reference proteome</keyword>
<protein>
    <recommendedName>
        <fullName evidence="9">Family A G protein-coupled receptor-like protein</fullName>
    </recommendedName>
</protein>
<dbReference type="PANTHER" id="PTHR28286">
    <property type="match status" value="1"/>
</dbReference>
<dbReference type="PRINTS" id="PR00251">
    <property type="entry name" value="BACTRLOPSIN"/>
</dbReference>
<sequence>MSDASSFASEVLNSMGSNPPDANLHQSVHSTDWMWTVFSIMLLADLLWVFWTFKSPRNYLFHQLSIIILTVSAVAYFSMASNLGRAPAPVEFNRSHEGPLTRDVWYVRYIQWVVNAPIELLLIFIGTGFPLGNTFTTWFMADAAIILCLVGSLVKSTYKWGYYTMAVCALFYVFGSLLFSTGRKPFPSPTGRTRGPFIATVVYLAFLWFIYPIIWALADGGNVISPTAEMVWYGIMDLLSGPVFLVFFIWSHREVELAGNTAPAVRSAKAAEAGQAGETGAV</sequence>
<dbReference type="InterPro" id="IPR001425">
    <property type="entry name" value="Arc/bac/fun_rhodopsins"/>
</dbReference>
<dbReference type="AlphaFoldDB" id="A0A4Z0A708"/>
<evidence type="ECO:0000256" key="3">
    <source>
        <dbReference type="ARBA" id="ARBA00022692"/>
    </source>
</evidence>
<dbReference type="GO" id="GO:0005886">
    <property type="term" value="C:plasma membrane"/>
    <property type="evidence" value="ECO:0007669"/>
    <property type="project" value="TreeGrafter"/>
</dbReference>
<evidence type="ECO:0000256" key="1">
    <source>
        <dbReference type="ARBA" id="ARBA00004141"/>
    </source>
</evidence>
<dbReference type="Gene3D" id="1.20.1070.10">
    <property type="entry name" value="Rhodopsin 7-helix transmembrane proteins"/>
    <property type="match status" value="1"/>
</dbReference>
<evidence type="ECO:0000313" key="7">
    <source>
        <dbReference type="EMBL" id="TFY82515.1"/>
    </source>
</evidence>